<dbReference type="OMA" id="NRCGMTC"/>
<dbReference type="RefSeq" id="XP_002129880.1">
    <property type="nucleotide sequence ID" value="XM_002129844.5"/>
</dbReference>
<evidence type="ECO:0000256" key="1">
    <source>
        <dbReference type="ARBA" id="ARBA00009952"/>
    </source>
</evidence>
<accession>H2Y135</accession>
<proteinExistence type="inferred from homology"/>
<dbReference type="Proteomes" id="UP000008144">
    <property type="component" value="Unassembled WGS sequence"/>
</dbReference>
<dbReference type="eggNOG" id="KOG3377">
    <property type="taxonomic scope" value="Eukaryota"/>
</dbReference>
<dbReference type="AlphaFoldDB" id="A0A1W2WJY0"/>
<evidence type="ECO:0000256" key="2">
    <source>
        <dbReference type="ARBA" id="ARBA00017657"/>
    </source>
</evidence>
<dbReference type="PANTHER" id="PTHR21096:SF0">
    <property type="entry name" value="PROTEIN FAM136A"/>
    <property type="match status" value="1"/>
</dbReference>
<dbReference type="KEGG" id="cin:100185947"/>
<dbReference type="Ensembl" id="ENSCINT00000036572.1">
    <property type="protein sequence ID" value="ENSCINP00000035619.1"/>
    <property type="gene ID" value="ENSCING00000024728.1"/>
</dbReference>
<dbReference type="Pfam" id="PF05811">
    <property type="entry name" value="DUF842"/>
    <property type="match status" value="1"/>
</dbReference>
<dbReference type="FunCoup" id="A0A1W2WJY0">
    <property type="interactions" value="602"/>
</dbReference>
<dbReference type="InterPro" id="IPR008560">
    <property type="entry name" value="DUF842_euk"/>
</dbReference>
<reference evidence="4" key="1">
    <citation type="journal article" date="2002" name="Science">
        <title>The draft genome of Ciona intestinalis: insights into chordate and vertebrate origins.</title>
        <authorList>
            <person name="Dehal P."/>
            <person name="Satou Y."/>
            <person name="Campbell R.K."/>
            <person name="Chapman J."/>
            <person name="Degnan B."/>
            <person name="De Tomaso A."/>
            <person name="Davidson B."/>
            <person name="Di Gregorio A."/>
            <person name="Gelpke M."/>
            <person name="Goodstein D.M."/>
            <person name="Harafuji N."/>
            <person name="Hastings K.E."/>
            <person name="Ho I."/>
            <person name="Hotta K."/>
            <person name="Huang W."/>
            <person name="Kawashima T."/>
            <person name="Lemaire P."/>
            <person name="Martinez D."/>
            <person name="Meinertzhagen I.A."/>
            <person name="Necula S."/>
            <person name="Nonaka M."/>
            <person name="Putnam N."/>
            <person name="Rash S."/>
            <person name="Saiga H."/>
            <person name="Satake M."/>
            <person name="Terry A."/>
            <person name="Yamada L."/>
            <person name="Wang H.G."/>
            <person name="Awazu S."/>
            <person name="Azumi K."/>
            <person name="Boore J."/>
            <person name="Branno M."/>
            <person name="Chin-Bow S."/>
            <person name="DeSantis R."/>
            <person name="Doyle S."/>
            <person name="Francino P."/>
            <person name="Keys D.N."/>
            <person name="Haga S."/>
            <person name="Hayashi H."/>
            <person name="Hino K."/>
            <person name="Imai K.S."/>
            <person name="Inaba K."/>
            <person name="Kano S."/>
            <person name="Kobayashi K."/>
            <person name="Kobayashi M."/>
            <person name="Lee B.I."/>
            <person name="Makabe K.W."/>
            <person name="Manohar C."/>
            <person name="Matassi G."/>
            <person name="Medina M."/>
            <person name="Mochizuki Y."/>
            <person name="Mount S."/>
            <person name="Morishita T."/>
            <person name="Miura S."/>
            <person name="Nakayama A."/>
            <person name="Nishizaka S."/>
            <person name="Nomoto H."/>
            <person name="Ohta F."/>
            <person name="Oishi K."/>
            <person name="Rigoutsos I."/>
            <person name="Sano M."/>
            <person name="Sasaki A."/>
            <person name="Sasakura Y."/>
            <person name="Shoguchi E."/>
            <person name="Shin-i T."/>
            <person name="Spagnuolo A."/>
            <person name="Stainier D."/>
            <person name="Suzuki M.M."/>
            <person name="Tassy O."/>
            <person name="Takatori N."/>
            <person name="Tokuoka M."/>
            <person name="Yagi K."/>
            <person name="Yoshizaki F."/>
            <person name="Wada S."/>
            <person name="Zhang C."/>
            <person name="Hyatt P.D."/>
            <person name="Larimer F."/>
            <person name="Detter C."/>
            <person name="Doggett N."/>
            <person name="Glavina T."/>
            <person name="Hawkins T."/>
            <person name="Richardson P."/>
            <person name="Lucas S."/>
            <person name="Kohara Y."/>
            <person name="Levine M."/>
            <person name="Satoh N."/>
            <person name="Rokhsar D.S."/>
        </authorList>
    </citation>
    <scope>NUCLEOTIDE SEQUENCE [LARGE SCALE GENOMIC DNA]</scope>
</reference>
<protein>
    <recommendedName>
        <fullName evidence="2">Protein FAM136A</fullName>
    </recommendedName>
</protein>
<organism evidence="3 4">
    <name type="scientific">Ciona intestinalis</name>
    <name type="common">Transparent sea squirt</name>
    <name type="synonym">Ascidia intestinalis</name>
    <dbReference type="NCBI Taxonomy" id="7719"/>
    <lineage>
        <taxon>Eukaryota</taxon>
        <taxon>Metazoa</taxon>
        <taxon>Chordata</taxon>
        <taxon>Tunicata</taxon>
        <taxon>Ascidiacea</taxon>
        <taxon>Phlebobranchia</taxon>
        <taxon>Cionidae</taxon>
        <taxon>Ciona</taxon>
    </lineage>
</organism>
<evidence type="ECO:0000313" key="4">
    <source>
        <dbReference type="Proteomes" id="UP000008144"/>
    </source>
</evidence>
<accession>A0A1W2WJY0</accession>
<keyword evidence="4" id="KW-1185">Reference proteome</keyword>
<reference evidence="3" key="2">
    <citation type="submission" date="2025-08" db="UniProtKB">
        <authorList>
            <consortium name="Ensembl"/>
        </authorList>
    </citation>
    <scope>IDENTIFICATION</scope>
</reference>
<evidence type="ECO:0000313" key="3">
    <source>
        <dbReference type="Ensembl" id="ENSCINP00000035619.1"/>
    </source>
</evidence>
<gene>
    <name evidence="3" type="primary">LOC100185947</name>
</gene>
<dbReference type="GO" id="GO:0005737">
    <property type="term" value="C:cytoplasm"/>
    <property type="evidence" value="ECO:0000318"/>
    <property type="project" value="GO_Central"/>
</dbReference>
<dbReference type="PANTHER" id="PTHR21096">
    <property type="entry name" value="PROTEIN FAM136A"/>
    <property type="match status" value="1"/>
</dbReference>
<reference evidence="3" key="3">
    <citation type="submission" date="2025-09" db="UniProtKB">
        <authorList>
            <consortium name="Ensembl"/>
        </authorList>
    </citation>
    <scope>IDENTIFICATION</scope>
</reference>
<dbReference type="GeneID" id="100185947"/>
<dbReference type="OrthoDB" id="9975421at2759"/>
<sequence length="139" mass="16054">MEQRVQESLKRIDTAATEMQRDLEKNYVRKIQARSLRLGADCCSNANYSAEEVQDCIKNGHQPLLKIQANVKHELEDFQQRLHRCMLSCQDKVKDTMTSQRQLTSAEEKLFSDCMCACADEHLKLIPKIKQRIISAMPN</sequence>
<dbReference type="RefSeq" id="XP_018671171.1">
    <property type="nucleotide sequence ID" value="XM_018815626.2"/>
</dbReference>
<dbReference type="GeneTree" id="ENSGT00390000006707"/>
<dbReference type="InParanoid" id="A0A1W2WJY0"/>
<name>A0A1W2WJY0_CIOIN</name>
<comment type="similarity">
    <text evidence="1">Belongs to the FAM136 family.</text>
</comment>